<dbReference type="Proteomes" id="UP000037020">
    <property type="component" value="Unassembled WGS sequence"/>
</dbReference>
<comment type="caution">
    <text evidence="2">The sequence shown here is derived from an EMBL/GenBank/DDBJ whole genome shotgun (WGS) entry which is preliminary data.</text>
</comment>
<dbReference type="EMBL" id="LGUT01000414">
    <property type="protein sequence ID" value="KOG91098.1"/>
    <property type="molecule type" value="Genomic_DNA"/>
</dbReference>
<evidence type="ECO:0000313" key="3">
    <source>
        <dbReference type="Proteomes" id="UP000037020"/>
    </source>
</evidence>
<proteinExistence type="predicted"/>
<accession>A0ABR5JCB9</accession>
<gene>
    <name evidence="2" type="ORF">ADK38_05070</name>
</gene>
<organism evidence="2 3">
    <name type="scientific">Streptomyces varsoviensis</name>
    <dbReference type="NCBI Taxonomy" id="67373"/>
    <lineage>
        <taxon>Bacteria</taxon>
        <taxon>Bacillati</taxon>
        <taxon>Actinomycetota</taxon>
        <taxon>Actinomycetes</taxon>
        <taxon>Kitasatosporales</taxon>
        <taxon>Streptomycetaceae</taxon>
        <taxon>Streptomyces</taxon>
    </lineage>
</organism>
<feature type="domain" description="DUF5753" evidence="1">
    <location>
        <begin position="8"/>
        <end position="80"/>
    </location>
</feature>
<reference evidence="2 3" key="1">
    <citation type="submission" date="2015-07" db="EMBL/GenBank/DDBJ databases">
        <authorList>
            <person name="Ju K.-S."/>
            <person name="Doroghazi J.R."/>
            <person name="Metcalf W.W."/>
        </authorList>
    </citation>
    <scope>NUCLEOTIDE SEQUENCE [LARGE SCALE GENOMIC DNA]</scope>
    <source>
        <strain evidence="2 3">NRRL B-3589</strain>
    </source>
</reference>
<evidence type="ECO:0000259" key="1">
    <source>
        <dbReference type="Pfam" id="PF19054"/>
    </source>
</evidence>
<evidence type="ECO:0000313" key="2">
    <source>
        <dbReference type="EMBL" id="KOG91098.1"/>
    </source>
</evidence>
<keyword evidence="3" id="KW-1185">Reference proteome</keyword>
<dbReference type="Pfam" id="PF19054">
    <property type="entry name" value="DUF5753"/>
    <property type="match status" value="1"/>
</dbReference>
<protein>
    <recommendedName>
        <fullName evidence="1">DUF5753 domain-containing protein</fullName>
    </recommendedName>
</protein>
<sequence>MFILGMTSVGGPQVMAQQLEHLVQEPESPHITIHVFPRSRHSHHRDRVGATASDTYYRLRAHVSPDESIAYINRLHQGMFKERTYA</sequence>
<dbReference type="InterPro" id="IPR043917">
    <property type="entry name" value="DUF5753"/>
</dbReference>
<name>A0ABR5JCB9_9ACTN</name>